<gene>
    <name evidence="2" type="ORF">HUJ06_026307</name>
</gene>
<dbReference type="Proteomes" id="UP000607653">
    <property type="component" value="Unassembled WGS sequence"/>
</dbReference>
<keyword evidence="1" id="KW-0812">Transmembrane</keyword>
<evidence type="ECO:0000313" key="2">
    <source>
        <dbReference type="EMBL" id="DAD24843.1"/>
    </source>
</evidence>
<evidence type="ECO:0000313" key="3">
    <source>
        <dbReference type="Proteomes" id="UP000607653"/>
    </source>
</evidence>
<name>A0A822XYQ5_NELNU</name>
<keyword evidence="1" id="KW-0472">Membrane</keyword>
<organism evidence="2 3">
    <name type="scientific">Nelumbo nucifera</name>
    <name type="common">Sacred lotus</name>
    <dbReference type="NCBI Taxonomy" id="4432"/>
    <lineage>
        <taxon>Eukaryota</taxon>
        <taxon>Viridiplantae</taxon>
        <taxon>Streptophyta</taxon>
        <taxon>Embryophyta</taxon>
        <taxon>Tracheophyta</taxon>
        <taxon>Spermatophyta</taxon>
        <taxon>Magnoliopsida</taxon>
        <taxon>Proteales</taxon>
        <taxon>Nelumbonaceae</taxon>
        <taxon>Nelumbo</taxon>
    </lineage>
</organism>
<dbReference type="AlphaFoldDB" id="A0A822XYQ5"/>
<dbReference type="EMBL" id="DUZY01000001">
    <property type="protein sequence ID" value="DAD24843.1"/>
    <property type="molecule type" value="Genomic_DNA"/>
</dbReference>
<keyword evidence="1" id="KW-1133">Transmembrane helix</keyword>
<protein>
    <submittedName>
        <fullName evidence="2">Uncharacterized protein</fullName>
    </submittedName>
</protein>
<keyword evidence="3" id="KW-1185">Reference proteome</keyword>
<sequence>MHTCMLISSFIVLVFQSHFVIVFTGVPSPRGWTS</sequence>
<feature type="transmembrane region" description="Helical" evidence="1">
    <location>
        <begin position="6"/>
        <end position="26"/>
    </location>
</feature>
<evidence type="ECO:0000256" key="1">
    <source>
        <dbReference type="SAM" id="Phobius"/>
    </source>
</evidence>
<reference evidence="2 3" key="1">
    <citation type="journal article" date="2020" name="Mol. Biol. Evol.">
        <title>Distinct Expression and Methylation Patterns for Genes with Different Fates following a Single Whole-Genome Duplication in Flowering Plants.</title>
        <authorList>
            <person name="Shi T."/>
            <person name="Rahmani R.S."/>
            <person name="Gugger P.F."/>
            <person name="Wang M."/>
            <person name="Li H."/>
            <person name="Zhang Y."/>
            <person name="Li Z."/>
            <person name="Wang Q."/>
            <person name="Van de Peer Y."/>
            <person name="Marchal K."/>
            <person name="Chen J."/>
        </authorList>
    </citation>
    <scope>NUCLEOTIDE SEQUENCE [LARGE SCALE GENOMIC DNA]</scope>
    <source>
        <tissue evidence="2">Leaf</tissue>
    </source>
</reference>
<accession>A0A822XYQ5</accession>
<proteinExistence type="predicted"/>
<comment type="caution">
    <text evidence="2">The sequence shown here is derived from an EMBL/GenBank/DDBJ whole genome shotgun (WGS) entry which is preliminary data.</text>
</comment>